<evidence type="ECO:0000259" key="5">
    <source>
        <dbReference type="Pfam" id="PF13399"/>
    </source>
</evidence>
<feature type="compositionally biased region" description="Low complexity" evidence="2">
    <location>
        <begin position="186"/>
        <end position="195"/>
    </location>
</feature>
<dbReference type="OrthoDB" id="9782542at2"/>
<feature type="compositionally biased region" description="Low complexity" evidence="2">
    <location>
        <begin position="160"/>
        <end position="172"/>
    </location>
</feature>
<dbReference type="AlphaFoldDB" id="A0A4U6QFW4"/>
<reference evidence="6 7" key="1">
    <citation type="submission" date="2019-05" db="EMBL/GenBank/DDBJ databases">
        <title>Nakamurella sp. N5BH11, whole genome shotgun sequence.</title>
        <authorList>
            <person name="Tuo L."/>
        </authorList>
    </citation>
    <scope>NUCLEOTIDE SEQUENCE [LARGE SCALE GENOMIC DNA]</scope>
    <source>
        <strain evidence="6 7">N5BH11</strain>
    </source>
</reference>
<keyword evidence="3" id="KW-0472">Membrane</keyword>
<dbReference type="Pfam" id="PF13399">
    <property type="entry name" value="LytR_C"/>
    <property type="match status" value="1"/>
</dbReference>
<feature type="transmembrane region" description="Helical" evidence="3">
    <location>
        <begin position="222"/>
        <end position="245"/>
    </location>
</feature>
<keyword evidence="3" id="KW-0812">Transmembrane</keyword>
<protein>
    <recommendedName>
        <fullName evidence="8">LytR family transcriptional regulator</fullName>
    </recommendedName>
</protein>
<dbReference type="InterPro" id="IPR004474">
    <property type="entry name" value="LytR_CpsA_psr"/>
</dbReference>
<evidence type="ECO:0000259" key="4">
    <source>
        <dbReference type="Pfam" id="PF03816"/>
    </source>
</evidence>
<proteinExistence type="inferred from homology"/>
<evidence type="ECO:0000313" key="6">
    <source>
        <dbReference type="EMBL" id="TKV58889.1"/>
    </source>
</evidence>
<feature type="compositionally biased region" description="Low complexity" evidence="2">
    <location>
        <begin position="141"/>
        <end position="151"/>
    </location>
</feature>
<gene>
    <name evidence="6" type="ORF">FDO65_15475</name>
</gene>
<organism evidence="6 7">
    <name type="scientific">Nakamurella flava</name>
    <dbReference type="NCBI Taxonomy" id="2576308"/>
    <lineage>
        <taxon>Bacteria</taxon>
        <taxon>Bacillati</taxon>
        <taxon>Actinomycetota</taxon>
        <taxon>Actinomycetes</taxon>
        <taxon>Nakamurellales</taxon>
        <taxon>Nakamurellaceae</taxon>
        <taxon>Nakamurella</taxon>
    </lineage>
</organism>
<comment type="caution">
    <text evidence="6">The sequence shown here is derived from an EMBL/GenBank/DDBJ whole genome shotgun (WGS) entry which is preliminary data.</text>
</comment>
<feature type="region of interest" description="Disordered" evidence="2">
    <location>
        <begin position="1"/>
        <end position="214"/>
    </location>
</feature>
<dbReference type="RefSeq" id="WP_137450549.1">
    <property type="nucleotide sequence ID" value="NZ_SZZH01000003.1"/>
</dbReference>
<keyword evidence="3" id="KW-1133">Transmembrane helix</keyword>
<dbReference type="InterPro" id="IPR050922">
    <property type="entry name" value="LytR/CpsA/Psr_CW_biosynth"/>
</dbReference>
<evidence type="ECO:0000256" key="3">
    <source>
        <dbReference type="SAM" id="Phobius"/>
    </source>
</evidence>
<name>A0A4U6QFW4_9ACTN</name>
<feature type="domain" description="LytR/CpsA/Psr regulator C-terminal" evidence="5">
    <location>
        <begin position="599"/>
        <end position="689"/>
    </location>
</feature>
<dbReference type="InterPro" id="IPR027381">
    <property type="entry name" value="LytR/CpsA/Psr_C"/>
</dbReference>
<evidence type="ECO:0000313" key="7">
    <source>
        <dbReference type="Proteomes" id="UP000306985"/>
    </source>
</evidence>
<dbReference type="NCBIfam" id="TIGR00350">
    <property type="entry name" value="lytR_cpsA_psr"/>
    <property type="match status" value="1"/>
</dbReference>
<sequence length="730" mass="74403">MAPRDDSDPGRGPRRYGPNAHRRGPDQGDPYAEGRPSEQGGPGAADQRFGPGPNDPRFAPPPGQHLRPGPYDQSPRPPAPRDPSGPGGPGNPGSQDRSAPFRGPQSGPGGWSAGPGRPESPYPADPRRHPSDGNRAGGAGYPRAGRAPYAGTPGSGSPQAPRRTAVPGTPATRRPRRPVEPPPTAVLPGLAAAGGTPPPPAADAVADGREHPKRDNRRRALLATRIVAAVLSVALLAGAGVAWAFTGALQSNSGTSDAAANAGSGGVTFENGMTILLVGSDARTDADGNPLSAEELKQVGTEDDGGGINTDTMMLVHVPKGGGRATAVSLPRDTWISSAVTAKVEGPYSDGRQGQYAPNKLNSFYSTAKSYTATYLVNQGVTDRAQIERDSNEAGRTMLIKVIQAFSGMKIDHYAEVNLLGFFLLSNAIGGVPVCLNNAVDDPWSGAKFAAGPQEVQGTAALAFVRQRHGLPNSDLDRVKRQQAFLAGAADKILSVGTLTDPTKLTNLVGAVDRSVVFDKGFSVLDFAQQMTNLSSGNITFATLPTTGPEKSTNTDALATDPAQVKAFFASISEGDPTASVSGTSSALPSAAPTVDPSSVTVDVRDGTIADGVTDYVVTTVGNAGFTVGTQGVVPGTTSRSQTTATTVHYNPADGTDGAQQVLDTLGVGSLVADKEVAAGHVTVVVGTDLTVPSGLRAPGAVFLSPAPAGGVAAAQPAAWAQAASVPCVN</sequence>
<keyword evidence="7" id="KW-1185">Reference proteome</keyword>
<evidence type="ECO:0000256" key="2">
    <source>
        <dbReference type="SAM" id="MobiDB-lite"/>
    </source>
</evidence>
<dbReference type="EMBL" id="SZZH01000003">
    <property type="protein sequence ID" value="TKV58889.1"/>
    <property type="molecule type" value="Genomic_DNA"/>
</dbReference>
<dbReference type="Pfam" id="PF03816">
    <property type="entry name" value="LytR_cpsA_psr"/>
    <property type="match status" value="1"/>
</dbReference>
<dbReference type="Gene3D" id="3.40.630.190">
    <property type="entry name" value="LCP protein"/>
    <property type="match status" value="1"/>
</dbReference>
<comment type="similarity">
    <text evidence="1">Belongs to the LytR/CpsA/Psr (LCP) family.</text>
</comment>
<feature type="compositionally biased region" description="Basic and acidic residues" evidence="2">
    <location>
        <begin position="1"/>
        <end position="11"/>
    </location>
</feature>
<dbReference type="Proteomes" id="UP000306985">
    <property type="component" value="Unassembled WGS sequence"/>
</dbReference>
<dbReference type="PANTHER" id="PTHR33392">
    <property type="entry name" value="POLYISOPRENYL-TEICHOIC ACID--PEPTIDOGLYCAN TEICHOIC ACID TRANSFERASE TAGU"/>
    <property type="match status" value="1"/>
</dbReference>
<feature type="domain" description="Cell envelope-related transcriptional attenuator" evidence="4">
    <location>
        <begin position="309"/>
        <end position="493"/>
    </location>
</feature>
<accession>A0A4U6QFW4</accession>
<evidence type="ECO:0008006" key="8">
    <source>
        <dbReference type="Google" id="ProtNLM"/>
    </source>
</evidence>
<dbReference type="PANTHER" id="PTHR33392:SF6">
    <property type="entry name" value="POLYISOPRENYL-TEICHOIC ACID--PEPTIDOGLYCAN TEICHOIC ACID TRANSFERASE TAGU"/>
    <property type="match status" value="1"/>
</dbReference>
<evidence type="ECO:0000256" key="1">
    <source>
        <dbReference type="ARBA" id="ARBA00006068"/>
    </source>
</evidence>